<evidence type="ECO:0000256" key="6">
    <source>
        <dbReference type="ARBA" id="ARBA00023098"/>
    </source>
</evidence>
<evidence type="ECO:0000256" key="8">
    <source>
        <dbReference type="HAMAP-Rule" id="MF_00101"/>
    </source>
</evidence>
<gene>
    <name evidence="8" type="primary">acpS</name>
    <name evidence="10" type="ORF">SAMN02744040_02108</name>
</gene>
<evidence type="ECO:0000256" key="5">
    <source>
        <dbReference type="ARBA" id="ARBA00022842"/>
    </source>
</evidence>
<keyword evidence="7 8" id="KW-0275">Fatty acid biosynthesis</keyword>
<keyword evidence="8" id="KW-0963">Cytoplasm</keyword>
<dbReference type="GO" id="GO:0008897">
    <property type="term" value="F:holo-[acyl-carrier-protein] synthase activity"/>
    <property type="evidence" value="ECO:0007669"/>
    <property type="project" value="UniProtKB-UniRule"/>
</dbReference>
<keyword evidence="6 8" id="KW-0443">Lipid metabolism</keyword>
<dbReference type="AlphaFoldDB" id="A0A1M5TCC6"/>
<comment type="catalytic activity">
    <reaction evidence="8">
        <text>apo-[ACP] + CoA = holo-[ACP] + adenosine 3',5'-bisphosphate + H(+)</text>
        <dbReference type="Rhea" id="RHEA:12068"/>
        <dbReference type="Rhea" id="RHEA-COMP:9685"/>
        <dbReference type="Rhea" id="RHEA-COMP:9690"/>
        <dbReference type="ChEBI" id="CHEBI:15378"/>
        <dbReference type="ChEBI" id="CHEBI:29999"/>
        <dbReference type="ChEBI" id="CHEBI:57287"/>
        <dbReference type="ChEBI" id="CHEBI:58343"/>
        <dbReference type="ChEBI" id="CHEBI:64479"/>
        <dbReference type="EC" id="2.7.8.7"/>
    </reaction>
</comment>
<evidence type="ECO:0000256" key="7">
    <source>
        <dbReference type="ARBA" id="ARBA00023160"/>
    </source>
</evidence>
<comment type="function">
    <text evidence="8">Transfers the 4'-phosphopantetheine moiety from coenzyme A to a Ser of acyl-carrier-protein.</text>
</comment>
<reference evidence="11" key="1">
    <citation type="submission" date="2016-11" db="EMBL/GenBank/DDBJ databases">
        <authorList>
            <person name="Varghese N."/>
            <person name="Submissions S."/>
        </authorList>
    </citation>
    <scope>NUCLEOTIDE SEQUENCE [LARGE SCALE GENOMIC DNA]</scope>
    <source>
        <strain evidence="11">DSM 15285</strain>
    </source>
</reference>
<keyword evidence="2 8" id="KW-0808">Transferase</keyword>
<dbReference type="InterPro" id="IPR008278">
    <property type="entry name" value="4-PPantetheinyl_Trfase_dom"/>
</dbReference>
<dbReference type="EC" id="2.7.8.7" evidence="8"/>
<dbReference type="Pfam" id="PF01648">
    <property type="entry name" value="ACPS"/>
    <property type="match status" value="1"/>
</dbReference>
<dbReference type="InterPro" id="IPR037143">
    <property type="entry name" value="4-PPantetheinyl_Trfase_dom_sf"/>
</dbReference>
<accession>A0A1M5TCC6</accession>
<evidence type="ECO:0000256" key="4">
    <source>
        <dbReference type="ARBA" id="ARBA00022832"/>
    </source>
</evidence>
<evidence type="ECO:0000256" key="2">
    <source>
        <dbReference type="ARBA" id="ARBA00022679"/>
    </source>
</evidence>
<dbReference type="GO" id="GO:0000287">
    <property type="term" value="F:magnesium ion binding"/>
    <property type="evidence" value="ECO:0007669"/>
    <property type="project" value="UniProtKB-UniRule"/>
</dbReference>
<comment type="subcellular location">
    <subcellularLocation>
        <location evidence="8">Cytoplasm</location>
    </subcellularLocation>
</comment>
<dbReference type="SUPFAM" id="SSF56214">
    <property type="entry name" value="4'-phosphopantetheinyl transferase"/>
    <property type="match status" value="1"/>
</dbReference>
<keyword evidence="1 8" id="KW-0444">Lipid biosynthesis</keyword>
<dbReference type="NCBIfam" id="TIGR00516">
    <property type="entry name" value="acpS"/>
    <property type="match status" value="1"/>
</dbReference>
<dbReference type="RefSeq" id="WP_072726204.1">
    <property type="nucleotide sequence ID" value="NZ_FQXH01000031.1"/>
</dbReference>
<dbReference type="STRING" id="1123350.SAMN02744040_02108"/>
<dbReference type="GO" id="GO:0006633">
    <property type="term" value="P:fatty acid biosynthetic process"/>
    <property type="evidence" value="ECO:0007669"/>
    <property type="project" value="UniProtKB-UniRule"/>
</dbReference>
<dbReference type="InterPro" id="IPR002582">
    <property type="entry name" value="ACPS"/>
</dbReference>
<proteinExistence type="inferred from homology"/>
<sequence length="131" mass="14947">MNILGIGVDIIEIDRIKNAVNRNNRFLDRVFTEKEIEYFESKNFKIETIAGNFAAKEAVSKAFGTGIRNFKLTDIEILRDNLGKPHVKLYNNLYKLSKKLNVVEIMISISHCREYAVANSLILKRGNSIEG</sequence>
<keyword evidence="11" id="KW-1185">Reference proteome</keyword>
<evidence type="ECO:0000259" key="9">
    <source>
        <dbReference type="Pfam" id="PF01648"/>
    </source>
</evidence>
<organism evidence="10 11">
    <name type="scientific">Tepidibacter thalassicus DSM 15285</name>
    <dbReference type="NCBI Taxonomy" id="1123350"/>
    <lineage>
        <taxon>Bacteria</taxon>
        <taxon>Bacillati</taxon>
        <taxon>Bacillota</taxon>
        <taxon>Clostridia</taxon>
        <taxon>Peptostreptococcales</taxon>
        <taxon>Peptostreptococcaceae</taxon>
        <taxon>Tepidibacter</taxon>
    </lineage>
</organism>
<dbReference type="NCBIfam" id="TIGR00556">
    <property type="entry name" value="pantethn_trn"/>
    <property type="match status" value="1"/>
</dbReference>
<dbReference type="EMBL" id="FQXH01000031">
    <property type="protein sequence ID" value="SHH48368.1"/>
    <property type="molecule type" value="Genomic_DNA"/>
</dbReference>
<dbReference type="OrthoDB" id="517356at2"/>
<comment type="similarity">
    <text evidence="8">Belongs to the P-Pant transferase superfamily. AcpS family.</text>
</comment>
<keyword evidence="5 8" id="KW-0460">Magnesium</keyword>
<name>A0A1M5TCC6_9FIRM</name>
<dbReference type="Gene3D" id="3.90.470.20">
    <property type="entry name" value="4'-phosphopantetheinyl transferase domain"/>
    <property type="match status" value="1"/>
</dbReference>
<dbReference type="Proteomes" id="UP000242520">
    <property type="component" value="Unassembled WGS sequence"/>
</dbReference>
<comment type="cofactor">
    <cofactor evidence="8">
        <name>Mg(2+)</name>
        <dbReference type="ChEBI" id="CHEBI:18420"/>
    </cofactor>
</comment>
<keyword evidence="3 8" id="KW-0479">Metal-binding</keyword>
<feature type="domain" description="4'-phosphopantetheinyl transferase" evidence="9">
    <location>
        <begin position="5"/>
        <end position="117"/>
    </location>
</feature>
<evidence type="ECO:0000313" key="11">
    <source>
        <dbReference type="Proteomes" id="UP000242520"/>
    </source>
</evidence>
<feature type="binding site" evidence="8">
    <location>
        <position position="9"/>
    </location>
    <ligand>
        <name>Mg(2+)</name>
        <dbReference type="ChEBI" id="CHEBI:18420"/>
    </ligand>
</feature>
<feature type="binding site" evidence="8">
    <location>
        <position position="57"/>
    </location>
    <ligand>
        <name>Mg(2+)</name>
        <dbReference type="ChEBI" id="CHEBI:18420"/>
    </ligand>
</feature>
<evidence type="ECO:0000313" key="10">
    <source>
        <dbReference type="EMBL" id="SHH48368.1"/>
    </source>
</evidence>
<dbReference type="HAMAP" id="MF_00101">
    <property type="entry name" value="AcpS"/>
    <property type="match status" value="1"/>
</dbReference>
<dbReference type="InterPro" id="IPR004568">
    <property type="entry name" value="Ppantetheine-prot_Trfase_dom"/>
</dbReference>
<protein>
    <recommendedName>
        <fullName evidence="8">Holo-[acyl-carrier-protein] synthase</fullName>
        <shortName evidence="8">Holo-ACP synthase</shortName>
        <ecNumber evidence="8">2.7.8.7</ecNumber>
    </recommendedName>
    <alternativeName>
        <fullName evidence="8">4'-phosphopantetheinyl transferase AcpS</fullName>
    </alternativeName>
</protein>
<keyword evidence="4 8" id="KW-0276">Fatty acid metabolism</keyword>
<evidence type="ECO:0000256" key="3">
    <source>
        <dbReference type="ARBA" id="ARBA00022723"/>
    </source>
</evidence>
<dbReference type="GO" id="GO:0005737">
    <property type="term" value="C:cytoplasm"/>
    <property type="evidence" value="ECO:0007669"/>
    <property type="project" value="UniProtKB-SubCell"/>
</dbReference>
<evidence type="ECO:0000256" key="1">
    <source>
        <dbReference type="ARBA" id="ARBA00022516"/>
    </source>
</evidence>